<feature type="compositionally biased region" description="Acidic residues" evidence="4">
    <location>
        <begin position="775"/>
        <end position="794"/>
    </location>
</feature>
<gene>
    <name evidence="5" type="ORF">PILCRDRAFT_4908</name>
</gene>
<dbReference type="STRING" id="765440.A0A0C3C9M0"/>
<keyword evidence="3" id="KW-0539">Nucleus</keyword>
<dbReference type="PANTHER" id="PTHR15052:SF2">
    <property type="entry name" value="GENERAL TRANSCRIPTION FACTOR 3C POLYPEPTIDE 2"/>
    <property type="match status" value="1"/>
</dbReference>
<keyword evidence="2" id="KW-0804">Transcription</keyword>
<dbReference type="GO" id="GO:0006383">
    <property type="term" value="P:transcription by RNA polymerase III"/>
    <property type="evidence" value="ECO:0007669"/>
    <property type="project" value="TreeGrafter"/>
</dbReference>
<evidence type="ECO:0000256" key="1">
    <source>
        <dbReference type="ARBA" id="ARBA00004123"/>
    </source>
</evidence>
<dbReference type="InterPro" id="IPR015943">
    <property type="entry name" value="WD40/YVTN_repeat-like_dom_sf"/>
</dbReference>
<dbReference type="InParanoid" id="A0A0C3C9M0"/>
<reference evidence="5 6" key="1">
    <citation type="submission" date="2014-04" db="EMBL/GenBank/DDBJ databases">
        <authorList>
            <consortium name="DOE Joint Genome Institute"/>
            <person name="Kuo A."/>
            <person name="Tarkka M."/>
            <person name="Buscot F."/>
            <person name="Kohler A."/>
            <person name="Nagy L.G."/>
            <person name="Floudas D."/>
            <person name="Copeland A."/>
            <person name="Barry K.W."/>
            <person name="Cichocki N."/>
            <person name="Veneault-Fourrey C."/>
            <person name="LaButti K."/>
            <person name="Lindquist E.A."/>
            <person name="Lipzen A."/>
            <person name="Lundell T."/>
            <person name="Morin E."/>
            <person name="Murat C."/>
            <person name="Sun H."/>
            <person name="Tunlid A."/>
            <person name="Henrissat B."/>
            <person name="Grigoriev I.V."/>
            <person name="Hibbett D.S."/>
            <person name="Martin F."/>
            <person name="Nordberg H.P."/>
            <person name="Cantor M.N."/>
            <person name="Hua S.X."/>
        </authorList>
    </citation>
    <scope>NUCLEOTIDE SEQUENCE [LARGE SCALE GENOMIC DNA]</scope>
    <source>
        <strain evidence="5 6">F 1598</strain>
    </source>
</reference>
<feature type="region of interest" description="Disordered" evidence="4">
    <location>
        <begin position="1"/>
        <end position="117"/>
    </location>
</feature>
<evidence type="ECO:0000256" key="2">
    <source>
        <dbReference type="ARBA" id="ARBA00023163"/>
    </source>
</evidence>
<dbReference type="SUPFAM" id="SSF50978">
    <property type="entry name" value="WD40 repeat-like"/>
    <property type="match status" value="1"/>
</dbReference>
<dbReference type="HOGENOM" id="CLU_019415_0_0_1"/>
<dbReference type="InterPro" id="IPR052416">
    <property type="entry name" value="GTF3C_component"/>
</dbReference>
<feature type="region of interest" description="Disordered" evidence="4">
    <location>
        <begin position="689"/>
        <end position="712"/>
    </location>
</feature>
<dbReference type="InterPro" id="IPR001680">
    <property type="entry name" value="WD40_rpt"/>
</dbReference>
<dbReference type="OrthoDB" id="4703at2759"/>
<sequence>MARELRPRTSRPSYAAMLGFGDENGAGPSNQISFEDEPDSGSDFAIDDAEPGTPDDLMYPEDDQEHDESLPLSPSERPIRPVPSKSKAKAKAKKPPPDIQRTMSLQLGPSLSRGHTTNKMYSLPTPSVHHRHRAVPLFFHSGRVERLQSPPKLFKDPELTFTNNFTFSPLIQERVNKAWGYNVGSGPLWELLEDRGWYKEAAIEDGVEMAKEANRRPRVYVDVKVKKGLEVLDAESASSYLPSDSVIADDGSLRPPPPVVCFFGPFDNQTRVQLDMFESRKMFSKADFIPESKSHIFNAGTPVWGLDWCPIHADDRSYRSYKQYLAIAPFPSRSHSPDIGVKVPRPSKACIQIWTLEPTRGTDAMDDDQDDRGEMKCVMVLCLEGGPSHDIKWCPLPAHDNITDVENGTRPRKLGLLAGTFEDGSVSIYAIPEPLDITPQSTSPSLPVFGPPRPYLLLIVKLPEPLLRLELEETSCWSIDWANSEVIAVGCTNGNIAVYDVGKALKSRDGPNMLPTHYLTIHQSAIRAIAWIRAPPSSGSGASLTAENPTVIASGGYDGVECLTDIRDLHGNVMNRTRDVINSVTFASYGGGPITIDHENTVKSYSASPSMLGRGHTLLEPSGPVWSVHASDLHPQLAVGSADGSCVTTNALRSTRRGGSVPFFVHKIYQLDLNRSTGELRMLERFLPQETPDNSASGKLKKGKTSVPVTPGTGVWPPAIGIHRVTWNSGNGLSCASLLGSATASGICRVDWLEGRWMKGKIPYHSVENIRGDDVNSDAEEVDEGEEDELEEED</sequence>
<accession>A0A0C3C9M0</accession>
<evidence type="ECO:0000313" key="6">
    <source>
        <dbReference type="Proteomes" id="UP000054166"/>
    </source>
</evidence>
<evidence type="ECO:0000313" key="5">
    <source>
        <dbReference type="EMBL" id="KIM86407.1"/>
    </source>
</evidence>
<dbReference type="EMBL" id="KN832982">
    <property type="protein sequence ID" value="KIM86407.1"/>
    <property type="molecule type" value="Genomic_DNA"/>
</dbReference>
<protein>
    <submittedName>
        <fullName evidence="5">Uncharacterized protein</fullName>
    </submittedName>
</protein>
<feature type="compositionally biased region" description="Polar residues" evidence="4">
    <location>
        <begin position="101"/>
        <end position="117"/>
    </location>
</feature>
<evidence type="ECO:0000256" key="3">
    <source>
        <dbReference type="ARBA" id="ARBA00023242"/>
    </source>
</evidence>
<keyword evidence="6" id="KW-1185">Reference proteome</keyword>
<name>A0A0C3C9M0_PILCF</name>
<dbReference type="AlphaFoldDB" id="A0A0C3C9M0"/>
<comment type="subcellular location">
    <subcellularLocation>
        <location evidence="1">Nucleus</location>
    </subcellularLocation>
</comment>
<evidence type="ECO:0000256" key="4">
    <source>
        <dbReference type="SAM" id="MobiDB-lite"/>
    </source>
</evidence>
<dbReference type="Proteomes" id="UP000054166">
    <property type="component" value="Unassembled WGS sequence"/>
</dbReference>
<dbReference type="Gene3D" id="2.130.10.10">
    <property type="entry name" value="YVTN repeat-like/Quinoprotein amine dehydrogenase"/>
    <property type="match status" value="1"/>
</dbReference>
<dbReference type="InterPro" id="IPR036322">
    <property type="entry name" value="WD40_repeat_dom_sf"/>
</dbReference>
<dbReference type="GO" id="GO:0000127">
    <property type="term" value="C:transcription factor TFIIIC complex"/>
    <property type="evidence" value="ECO:0007669"/>
    <property type="project" value="TreeGrafter"/>
</dbReference>
<feature type="region of interest" description="Disordered" evidence="4">
    <location>
        <begin position="771"/>
        <end position="794"/>
    </location>
</feature>
<reference evidence="6" key="2">
    <citation type="submission" date="2015-01" db="EMBL/GenBank/DDBJ databases">
        <title>Evolutionary Origins and Diversification of the Mycorrhizal Mutualists.</title>
        <authorList>
            <consortium name="DOE Joint Genome Institute"/>
            <consortium name="Mycorrhizal Genomics Consortium"/>
            <person name="Kohler A."/>
            <person name="Kuo A."/>
            <person name="Nagy L.G."/>
            <person name="Floudas D."/>
            <person name="Copeland A."/>
            <person name="Barry K.W."/>
            <person name="Cichocki N."/>
            <person name="Veneault-Fourrey C."/>
            <person name="LaButti K."/>
            <person name="Lindquist E.A."/>
            <person name="Lipzen A."/>
            <person name="Lundell T."/>
            <person name="Morin E."/>
            <person name="Murat C."/>
            <person name="Riley R."/>
            <person name="Ohm R."/>
            <person name="Sun H."/>
            <person name="Tunlid A."/>
            <person name="Henrissat B."/>
            <person name="Grigoriev I.V."/>
            <person name="Hibbett D.S."/>
            <person name="Martin F."/>
        </authorList>
    </citation>
    <scope>NUCLEOTIDE SEQUENCE [LARGE SCALE GENOMIC DNA]</scope>
    <source>
        <strain evidence="6">F 1598</strain>
    </source>
</reference>
<dbReference type="SMART" id="SM00320">
    <property type="entry name" value="WD40"/>
    <property type="match status" value="3"/>
</dbReference>
<dbReference type="GO" id="GO:0005634">
    <property type="term" value="C:nucleus"/>
    <property type="evidence" value="ECO:0007669"/>
    <property type="project" value="UniProtKB-SubCell"/>
</dbReference>
<dbReference type="PANTHER" id="PTHR15052">
    <property type="entry name" value="RNA POLYMERASE III TRANSCRIPTION INITIATION FACTOR COMPLEX SUBUNIT"/>
    <property type="match status" value="1"/>
</dbReference>
<dbReference type="FunCoup" id="A0A0C3C9M0">
    <property type="interactions" value="2"/>
</dbReference>
<organism evidence="5 6">
    <name type="scientific">Piloderma croceum (strain F 1598)</name>
    <dbReference type="NCBI Taxonomy" id="765440"/>
    <lineage>
        <taxon>Eukaryota</taxon>
        <taxon>Fungi</taxon>
        <taxon>Dikarya</taxon>
        <taxon>Basidiomycota</taxon>
        <taxon>Agaricomycotina</taxon>
        <taxon>Agaricomycetes</taxon>
        <taxon>Agaricomycetidae</taxon>
        <taxon>Atheliales</taxon>
        <taxon>Atheliaceae</taxon>
        <taxon>Piloderma</taxon>
    </lineage>
</organism>
<proteinExistence type="predicted"/>
<feature type="compositionally biased region" description="Acidic residues" evidence="4">
    <location>
        <begin position="34"/>
        <end position="50"/>
    </location>
</feature>